<protein>
    <submittedName>
        <fullName evidence="1">Group-specific protein</fullName>
    </submittedName>
</protein>
<evidence type="ECO:0000313" key="2">
    <source>
        <dbReference type="Proteomes" id="UP000279909"/>
    </source>
</evidence>
<evidence type="ECO:0000313" key="1">
    <source>
        <dbReference type="EMBL" id="RNC98261.1"/>
    </source>
</evidence>
<keyword evidence="2" id="KW-1185">Reference proteome</keyword>
<proteinExistence type="predicted"/>
<gene>
    <name evidence="1" type="ORF">EC501_11690</name>
</gene>
<dbReference type="RefSeq" id="WP_122972482.1">
    <property type="nucleotide sequence ID" value="NZ_RHLQ01000028.1"/>
</dbReference>
<dbReference type="OrthoDB" id="2167122at2"/>
<dbReference type="Proteomes" id="UP000279909">
    <property type="component" value="Unassembled WGS sequence"/>
</dbReference>
<dbReference type="AlphaFoldDB" id="A0A3M8H764"/>
<comment type="caution">
    <text evidence="1">The sequence shown here is derived from an EMBL/GenBank/DDBJ whole genome shotgun (WGS) entry which is preliminary data.</text>
</comment>
<organism evidence="1 2">
    <name type="scientific">Lysinibacillus halotolerans</name>
    <dbReference type="NCBI Taxonomy" id="1368476"/>
    <lineage>
        <taxon>Bacteria</taxon>
        <taxon>Bacillati</taxon>
        <taxon>Bacillota</taxon>
        <taxon>Bacilli</taxon>
        <taxon>Bacillales</taxon>
        <taxon>Bacillaceae</taxon>
        <taxon>Lysinibacillus</taxon>
    </lineage>
</organism>
<reference evidence="1 2" key="1">
    <citation type="journal article" date="2014" name="Int. J. Syst. Evol. Microbiol.">
        <title>Lysinibacillus halotolerans sp. nov., isolated from saline-alkaline soil.</title>
        <authorList>
            <person name="Kong D."/>
            <person name="Wang Y."/>
            <person name="Zhao B."/>
            <person name="Li Y."/>
            <person name="Song J."/>
            <person name="Zhai Y."/>
            <person name="Zhang C."/>
            <person name="Wang H."/>
            <person name="Chen X."/>
            <person name="Zhao B."/>
            <person name="Ruan Z."/>
        </authorList>
    </citation>
    <scope>NUCLEOTIDE SEQUENCE [LARGE SCALE GENOMIC DNA]</scope>
    <source>
        <strain evidence="1 2">MCCC 1A12703</strain>
    </source>
</reference>
<accession>A0A3M8H764</accession>
<dbReference type="EMBL" id="RHLQ01000028">
    <property type="protein sequence ID" value="RNC98261.1"/>
    <property type="molecule type" value="Genomic_DNA"/>
</dbReference>
<sequence length="89" mass="10770">MLNIAIDEMKVEEIVREEAQKKVERAIIQHTLWDMNELSRQVCMSIPFIKDHFFYNEDFPKFKVGSKWLMPAQEAHDYVVKWLKRQSKQ</sequence>
<name>A0A3M8H764_9BACI</name>